<protein>
    <submittedName>
        <fullName evidence="2">Uncharacterized protein</fullName>
    </submittedName>
</protein>
<gene>
    <name evidence="2" type="ORF">QBC42DRAFT_182582</name>
</gene>
<feature type="compositionally biased region" description="Low complexity" evidence="1">
    <location>
        <begin position="139"/>
        <end position="153"/>
    </location>
</feature>
<reference evidence="2" key="1">
    <citation type="journal article" date="2023" name="Mol. Phylogenet. Evol.">
        <title>Genome-scale phylogeny and comparative genomics of the fungal order Sordariales.</title>
        <authorList>
            <person name="Hensen N."/>
            <person name="Bonometti L."/>
            <person name="Westerberg I."/>
            <person name="Brannstrom I.O."/>
            <person name="Guillou S."/>
            <person name="Cros-Aarteil S."/>
            <person name="Calhoun S."/>
            <person name="Haridas S."/>
            <person name="Kuo A."/>
            <person name="Mondo S."/>
            <person name="Pangilinan J."/>
            <person name="Riley R."/>
            <person name="LaButti K."/>
            <person name="Andreopoulos B."/>
            <person name="Lipzen A."/>
            <person name="Chen C."/>
            <person name="Yan M."/>
            <person name="Daum C."/>
            <person name="Ng V."/>
            <person name="Clum A."/>
            <person name="Steindorff A."/>
            <person name="Ohm R.A."/>
            <person name="Martin F."/>
            <person name="Silar P."/>
            <person name="Natvig D.O."/>
            <person name="Lalanne C."/>
            <person name="Gautier V."/>
            <person name="Ament-Velasquez S.L."/>
            <person name="Kruys A."/>
            <person name="Hutchinson M.I."/>
            <person name="Powell A.J."/>
            <person name="Barry K."/>
            <person name="Miller A.N."/>
            <person name="Grigoriev I.V."/>
            <person name="Debuchy R."/>
            <person name="Gladieux P."/>
            <person name="Hiltunen Thoren M."/>
            <person name="Johannesson H."/>
        </authorList>
    </citation>
    <scope>NUCLEOTIDE SEQUENCE</scope>
    <source>
        <strain evidence="2">PSN324</strain>
    </source>
</reference>
<organism evidence="2 3">
    <name type="scientific">Cladorrhinum samala</name>
    <dbReference type="NCBI Taxonomy" id="585594"/>
    <lineage>
        <taxon>Eukaryota</taxon>
        <taxon>Fungi</taxon>
        <taxon>Dikarya</taxon>
        <taxon>Ascomycota</taxon>
        <taxon>Pezizomycotina</taxon>
        <taxon>Sordariomycetes</taxon>
        <taxon>Sordariomycetidae</taxon>
        <taxon>Sordariales</taxon>
        <taxon>Podosporaceae</taxon>
        <taxon>Cladorrhinum</taxon>
    </lineage>
</organism>
<accession>A0AAV9HIV6</accession>
<keyword evidence="3" id="KW-1185">Reference proteome</keyword>
<sequence length="422" mass="45935">MASPRTPRHSPHHSLDLSQATSYSPTLERRQSRSSFNDPTTPLRNSFTNSETTDIGGFSSSGMNGGGMGGGGGNGLGNLADELAGAFDDDYDDDYNEGEYDDNEQDFDASSAGGGAPDINLETEDDEGPTPQESNKRNSSSGGVRDSGVDVESPQYRIHQHRGSLGLPSPNGKRGHRRKDSQYDGSEYGTDSDLESPGISPRLVDKMDEVESLVRRGTERSGSAMDGTFTRVTEGLRDLGSQSGLEGCATRLITAHSALTTHLTHQTRQLHNLTFPLLSPLVAPPDPETIDSLLPMLIDLSDYMPRPSTAALQSLSSLHSLTSDLVLTLNYLSDTLHMSRQTTTTATRRLKSARDLVHEMRRDEDLREEGERWIAKGNWGERLQKRECAHVCGDVVGGFEEVCNSWRQKLVALAELEVASQA</sequence>
<evidence type="ECO:0000256" key="1">
    <source>
        <dbReference type="SAM" id="MobiDB-lite"/>
    </source>
</evidence>
<feature type="compositionally biased region" description="Gly residues" evidence="1">
    <location>
        <begin position="63"/>
        <end position="76"/>
    </location>
</feature>
<dbReference type="EMBL" id="MU865028">
    <property type="protein sequence ID" value="KAK4459755.1"/>
    <property type="molecule type" value="Genomic_DNA"/>
</dbReference>
<feature type="compositionally biased region" description="Basic residues" evidence="1">
    <location>
        <begin position="1"/>
        <end position="12"/>
    </location>
</feature>
<dbReference type="Proteomes" id="UP001321749">
    <property type="component" value="Unassembled WGS sequence"/>
</dbReference>
<feature type="compositionally biased region" description="Acidic residues" evidence="1">
    <location>
        <begin position="87"/>
        <end position="107"/>
    </location>
</feature>
<name>A0AAV9HIV6_9PEZI</name>
<comment type="caution">
    <text evidence="2">The sequence shown here is derived from an EMBL/GenBank/DDBJ whole genome shotgun (WGS) entry which is preliminary data.</text>
</comment>
<reference evidence="2" key="2">
    <citation type="submission" date="2023-06" db="EMBL/GenBank/DDBJ databases">
        <authorList>
            <consortium name="Lawrence Berkeley National Laboratory"/>
            <person name="Mondo S.J."/>
            <person name="Hensen N."/>
            <person name="Bonometti L."/>
            <person name="Westerberg I."/>
            <person name="Brannstrom I.O."/>
            <person name="Guillou S."/>
            <person name="Cros-Aarteil S."/>
            <person name="Calhoun S."/>
            <person name="Haridas S."/>
            <person name="Kuo A."/>
            <person name="Pangilinan J."/>
            <person name="Riley R."/>
            <person name="Labutti K."/>
            <person name="Andreopoulos B."/>
            <person name="Lipzen A."/>
            <person name="Chen C."/>
            <person name="Yanf M."/>
            <person name="Daum C."/>
            <person name="Ng V."/>
            <person name="Clum A."/>
            <person name="Steindorff A."/>
            <person name="Ohm R."/>
            <person name="Martin F."/>
            <person name="Silar P."/>
            <person name="Natvig D."/>
            <person name="Lalanne C."/>
            <person name="Gautier V."/>
            <person name="Ament-Velasquez S.L."/>
            <person name="Kruys A."/>
            <person name="Hutchinson M.I."/>
            <person name="Powell A.J."/>
            <person name="Barry K."/>
            <person name="Miller A.N."/>
            <person name="Grigoriev I.V."/>
            <person name="Debuchy R."/>
            <person name="Gladieux P."/>
            <person name="Thoren M.H."/>
            <person name="Johannesson H."/>
        </authorList>
    </citation>
    <scope>NUCLEOTIDE SEQUENCE</scope>
    <source>
        <strain evidence="2">PSN324</strain>
    </source>
</reference>
<evidence type="ECO:0000313" key="2">
    <source>
        <dbReference type="EMBL" id="KAK4459755.1"/>
    </source>
</evidence>
<proteinExistence type="predicted"/>
<evidence type="ECO:0000313" key="3">
    <source>
        <dbReference type="Proteomes" id="UP001321749"/>
    </source>
</evidence>
<feature type="compositionally biased region" description="Polar residues" evidence="1">
    <location>
        <begin position="33"/>
        <end position="53"/>
    </location>
</feature>
<dbReference type="AlphaFoldDB" id="A0AAV9HIV6"/>
<feature type="region of interest" description="Disordered" evidence="1">
    <location>
        <begin position="1"/>
        <end position="201"/>
    </location>
</feature>
<feature type="compositionally biased region" description="Polar residues" evidence="1">
    <location>
        <begin position="16"/>
        <end position="25"/>
    </location>
</feature>